<feature type="transmembrane region" description="Helical" evidence="2">
    <location>
        <begin position="61"/>
        <end position="83"/>
    </location>
</feature>
<keyword evidence="2" id="KW-0472">Membrane</keyword>
<protein>
    <submittedName>
        <fullName evidence="3">Uncharacterized protein</fullName>
    </submittedName>
</protein>
<dbReference type="EMBL" id="JAVFHQ010000100">
    <property type="protein sequence ID" value="KAK4539336.1"/>
    <property type="molecule type" value="Genomic_DNA"/>
</dbReference>
<gene>
    <name evidence="3" type="ORF">LTR36_000767</name>
</gene>
<reference evidence="3 4" key="1">
    <citation type="submission" date="2021-11" db="EMBL/GenBank/DDBJ databases">
        <title>Black yeast isolated from Biological Soil Crust.</title>
        <authorList>
            <person name="Kurbessoian T."/>
        </authorList>
    </citation>
    <scope>NUCLEOTIDE SEQUENCE [LARGE SCALE GENOMIC DNA]</scope>
    <source>
        <strain evidence="3 4">CCFEE 5522</strain>
    </source>
</reference>
<feature type="transmembrane region" description="Helical" evidence="2">
    <location>
        <begin position="95"/>
        <end position="114"/>
    </location>
</feature>
<evidence type="ECO:0000313" key="3">
    <source>
        <dbReference type="EMBL" id="KAK4539336.1"/>
    </source>
</evidence>
<evidence type="ECO:0000313" key="4">
    <source>
        <dbReference type="Proteomes" id="UP001324427"/>
    </source>
</evidence>
<evidence type="ECO:0000256" key="2">
    <source>
        <dbReference type="SAM" id="Phobius"/>
    </source>
</evidence>
<keyword evidence="4" id="KW-1185">Reference proteome</keyword>
<keyword evidence="2" id="KW-0812">Transmembrane</keyword>
<feature type="transmembrane region" description="Helical" evidence="2">
    <location>
        <begin position="34"/>
        <end position="55"/>
    </location>
</feature>
<dbReference type="AlphaFoldDB" id="A0AAV9J410"/>
<sequence length="261" mass="29514">MYVYYSEEEADDEIYGRRHSVSGPDRTFRRAHRAYIILIAACAFAFSILLVSAVIQNRFPWYSQNWADVLGVAVTVFAAIQWIPQTWTTWHLGHLGSLSLTSLCLSAPFTWIFGVNMMIRVGIKGWSVWIVYVLVGTMQLLLVAMGIYFIVRERNKVEDTTAASVAPEYEHFEDWHLSIGRSRSRTQSMVSYAQSNMAPDERRPLLSGRRHTPTAAGSRDPSNMSRAVSSIEPDERRPLLPGHGQTPASQQSVEIQKYDGN</sequence>
<name>A0AAV9J410_9PEZI</name>
<feature type="region of interest" description="Disordered" evidence="1">
    <location>
        <begin position="190"/>
        <end position="261"/>
    </location>
</feature>
<accession>A0AAV9J410</accession>
<feature type="transmembrane region" description="Helical" evidence="2">
    <location>
        <begin position="126"/>
        <end position="151"/>
    </location>
</feature>
<organism evidence="3 4">
    <name type="scientific">Oleoguttula mirabilis</name>
    <dbReference type="NCBI Taxonomy" id="1507867"/>
    <lineage>
        <taxon>Eukaryota</taxon>
        <taxon>Fungi</taxon>
        <taxon>Dikarya</taxon>
        <taxon>Ascomycota</taxon>
        <taxon>Pezizomycotina</taxon>
        <taxon>Dothideomycetes</taxon>
        <taxon>Dothideomycetidae</taxon>
        <taxon>Mycosphaerellales</taxon>
        <taxon>Teratosphaeriaceae</taxon>
        <taxon>Oleoguttula</taxon>
    </lineage>
</organism>
<dbReference type="Proteomes" id="UP001324427">
    <property type="component" value="Unassembled WGS sequence"/>
</dbReference>
<keyword evidence="2" id="KW-1133">Transmembrane helix</keyword>
<comment type="caution">
    <text evidence="3">The sequence shown here is derived from an EMBL/GenBank/DDBJ whole genome shotgun (WGS) entry which is preliminary data.</text>
</comment>
<evidence type="ECO:0000256" key="1">
    <source>
        <dbReference type="SAM" id="MobiDB-lite"/>
    </source>
</evidence>
<proteinExistence type="predicted"/>